<feature type="region of interest" description="Disordered" evidence="9">
    <location>
        <begin position="190"/>
        <end position="219"/>
    </location>
</feature>
<dbReference type="Pfam" id="PF04420">
    <property type="entry name" value="CHD5"/>
    <property type="match status" value="1"/>
</dbReference>
<evidence type="ECO:0000256" key="10">
    <source>
        <dbReference type="SAM" id="SignalP"/>
    </source>
</evidence>
<evidence type="ECO:0000256" key="4">
    <source>
        <dbReference type="ARBA" id="ARBA00022692"/>
    </source>
</evidence>
<evidence type="ECO:0000256" key="2">
    <source>
        <dbReference type="ARBA" id="ARBA00010799"/>
    </source>
</evidence>
<feature type="signal peptide" evidence="10">
    <location>
        <begin position="1"/>
        <end position="20"/>
    </location>
</feature>
<evidence type="ECO:0008006" key="13">
    <source>
        <dbReference type="Google" id="ProtNLM"/>
    </source>
</evidence>
<evidence type="ECO:0000313" key="11">
    <source>
        <dbReference type="EMBL" id="RYO78906.1"/>
    </source>
</evidence>
<comment type="caution">
    <text evidence="11">The sequence shown here is derived from an EMBL/GenBank/DDBJ whole genome shotgun (WGS) entry which is preliminary data.</text>
</comment>
<sequence length="219" mass="24486">MPSLLLLVFLIEVFTHIVNTIGAATINNLLWNLYLALPTKTSRDQATKKKLQKEFLEVRHELNATSSQDQFAKWAKLRRQHDKLLEQLEKTKISGDATKTKFDSTVGVVRWAATSGLRFVIPFWYAKQPMFWLPKGWFPYYVEWILSFPRAPLGSVSITSWQLACTAVVMLVSDTMAAVMRLVLGAGPQMEQPMSSGGGEKQGAGPRPASQSARGKKDS</sequence>
<feature type="topological domain" description="Lumenal" evidence="8">
    <location>
        <begin position="1"/>
        <end position="4"/>
    </location>
</feature>
<keyword evidence="7 8" id="KW-0472">Membrane</keyword>
<evidence type="ECO:0000256" key="5">
    <source>
        <dbReference type="ARBA" id="ARBA00022824"/>
    </source>
</evidence>
<keyword evidence="5 8" id="KW-0256">Endoplasmic reticulum</keyword>
<dbReference type="PANTHER" id="PTHR42650">
    <property type="entry name" value="TAIL-ANCHORED PROTEIN INSERTION RECEPTOR WRB"/>
    <property type="match status" value="1"/>
</dbReference>
<feature type="topological domain" description="Cytoplasmic" evidence="8">
    <location>
        <begin position="173"/>
        <end position="219"/>
    </location>
</feature>
<evidence type="ECO:0000256" key="8">
    <source>
        <dbReference type="HAMAP-Rule" id="MF_03113"/>
    </source>
</evidence>
<reference evidence="11 12" key="1">
    <citation type="submission" date="2018-06" db="EMBL/GenBank/DDBJ databases">
        <title>Complete Genomes of Monosporascus.</title>
        <authorList>
            <person name="Robinson A.J."/>
            <person name="Natvig D.O."/>
        </authorList>
    </citation>
    <scope>NUCLEOTIDE SEQUENCE [LARGE SCALE GENOMIC DNA]</scope>
    <source>
        <strain evidence="11 12">CBS 609.92</strain>
    </source>
</reference>
<evidence type="ECO:0000256" key="6">
    <source>
        <dbReference type="ARBA" id="ARBA00022989"/>
    </source>
</evidence>
<gene>
    <name evidence="8" type="primary">GET1</name>
    <name evidence="11" type="ORF">DL762_008443</name>
</gene>
<keyword evidence="6 8" id="KW-1133">Transmembrane helix</keyword>
<evidence type="ECO:0000313" key="12">
    <source>
        <dbReference type="Proteomes" id="UP000294003"/>
    </source>
</evidence>
<name>A0ABY0GWG1_9PEZI</name>
<keyword evidence="10" id="KW-0732">Signal</keyword>
<dbReference type="InterPro" id="IPR028945">
    <property type="entry name" value="Get1"/>
</dbReference>
<evidence type="ECO:0000256" key="7">
    <source>
        <dbReference type="ARBA" id="ARBA00023136"/>
    </source>
</evidence>
<proteinExistence type="inferred from homology"/>
<evidence type="ECO:0000256" key="9">
    <source>
        <dbReference type="SAM" id="MobiDB-lite"/>
    </source>
</evidence>
<comment type="caution">
    <text evidence="8">Lacks conserved residue(s) required for the propagation of feature annotation.</text>
</comment>
<comment type="subcellular location">
    <subcellularLocation>
        <location evidence="1">Endoplasmic reticulum membrane</location>
        <topology evidence="1">Multi-pass membrane protein</topology>
    </subcellularLocation>
</comment>
<evidence type="ECO:0000256" key="1">
    <source>
        <dbReference type="ARBA" id="ARBA00004477"/>
    </source>
</evidence>
<evidence type="ECO:0000256" key="3">
    <source>
        <dbReference type="ARBA" id="ARBA00022448"/>
    </source>
</evidence>
<dbReference type="PANTHER" id="PTHR42650:SF1">
    <property type="entry name" value="GUIDED ENTRY OF TAIL-ANCHORED PROTEINS FACTOR 1"/>
    <property type="match status" value="1"/>
</dbReference>
<comment type="similarity">
    <text evidence="2 8">Belongs to the WRB/GET1 family.</text>
</comment>
<dbReference type="Proteomes" id="UP000294003">
    <property type="component" value="Unassembled WGS sequence"/>
</dbReference>
<keyword evidence="3 8" id="KW-0813">Transport</keyword>
<dbReference type="InterPro" id="IPR027538">
    <property type="entry name" value="Get1_fungi"/>
</dbReference>
<keyword evidence="12" id="KW-1185">Reference proteome</keyword>
<dbReference type="InterPro" id="IPR029012">
    <property type="entry name" value="Helix_hairpin_bin_sf"/>
</dbReference>
<dbReference type="HAMAP" id="MF_03113">
    <property type="entry name" value="Get1"/>
    <property type="match status" value="1"/>
</dbReference>
<dbReference type="EMBL" id="QJNS01000355">
    <property type="protein sequence ID" value="RYO78906.1"/>
    <property type="molecule type" value="Genomic_DNA"/>
</dbReference>
<keyword evidence="4 8" id="KW-0812">Transmembrane</keyword>
<organism evidence="11 12">
    <name type="scientific">Monosporascus cannonballus</name>
    <dbReference type="NCBI Taxonomy" id="155416"/>
    <lineage>
        <taxon>Eukaryota</taxon>
        <taxon>Fungi</taxon>
        <taxon>Dikarya</taxon>
        <taxon>Ascomycota</taxon>
        <taxon>Pezizomycotina</taxon>
        <taxon>Sordariomycetes</taxon>
        <taxon>Xylariomycetidae</taxon>
        <taxon>Xylariales</taxon>
        <taxon>Xylariales incertae sedis</taxon>
        <taxon>Monosporascus</taxon>
    </lineage>
</organism>
<dbReference type="Gene3D" id="1.10.287.660">
    <property type="entry name" value="Helix hairpin bin"/>
    <property type="match status" value="1"/>
</dbReference>
<accession>A0ABY0GWG1</accession>
<feature type="chain" id="PRO_5046485157" description="Guided entry of tail-anchored proteins 1" evidence="10">
    <location>
        <begin position="21"/>
        <end position="219"/>
    </location>
</feature>
<protein>
    <recommendedName>
        <fullName evidence="13">Guided entry of tail-anchored proteins 1</fullName>
    </recommendedName>
</protein>